<name>A0A5C5YWB6_9BACT</name>
<organism evidence="14 15">
    <name type="scientific">Novipirellula herctigrandis</name>
    <dbReference type="NCBI Taxonomy" id="2527986"/>
    <lineage>
        <taxon>Bacteria</taxon>
        <taxon>Pseudomonadati</taxon>
        <taxon>Planctomycetota</taxon>
        <taxon>Planctomycetia</taxon>
        <taxon>Pirellulales</taxon>
        <taxon>Pirellulaceae</taxon>
        <taxon>Novipirellula</taxon>
    </lineage>
</organism>
<feature type="transmembrane region" description="Helical" evidence="12">
    <location>
        <begin position="585"/>
        <end position="608"/>
    </location>
</feature>
<dbReference type="CDD" id="cd01879">
    <property type="entry name" value="FeoB"/>
    <property type="match status" value="1"/>
</dbReference>
<feature type="transmembrane region" description="Helical" evidence="12">
    <location>
        <begin position="684"/>
        <end position="704"/>
    </location>
</feature>
<keyword evidence="12" id="KW-0408">Iron</keyword>
<keyword evidence="12" id="KW-0410">Iron transport</keyword>
<accession>A0A5C5YWB6</accession>
<feature type="transmembrane region" description="Helical" evidence="12">
    <location>
        <begin position="345"/>
        <end position="366"/>
    </location>
</feature>
<feature type="transmembrane region" description="Helical" evidence="12">
    <location>
        <begin position="647"/>
        <end position="664"/>
    </location>
</feature>
<feature type="binding site" evidence="11">
    <location>
        <position position="52"/>
    </location>
    <ligand>
        <name>Mg(2+)</name>
        <dbReference type="ChEBI" id="CHEBI:18420"/>
        <label>2</label>
    </ligand>
</feature>
<dbReference type="SUPFAM" id="SSF52540">
    <property type="entry name" value="P-loop containing nucleoside triphosphate hydrolases"/>
    <property type="match status" value="1"/>
</dbReference>
<comment type="caution">
    <text evidence="14">The sequence shown here is derived from an EMBL/GenBank/DDBJ whole genome shotgun (WGS) entry which is preliminary data.</text>
</comment>
<evidence type="ECO:0000313" key="14">
    <source>
        <dbReference type="EMBL" id="TWT78873.1"/>
    </source>
</evidence>
<evidence type="ECO:0000256" key="3">
    <source>
        <dbReference type="ARBA" id="ARBA00022475"/>
    </source>
</evidence>
<feature type="binding site" evidence="10">
    <location>
        <begin position="84"/>
        <end position="87"/>
    </location>
    <ligand>
        <name>GTP</name>
        <dbReference type="ChEBI" id="CHEBI:37565"/>
        <label>1</label>
    </ligand>
</feature>
<feature type="binding site" evidence="10">
    <location>
        <begin position="38"/>
        <end position="45"/>
    </location>
    <ligand>
        <name>GTP</name>
        <dbReference type="ChEBI" id="CHEBI:37565"/>
        <label>1</label>
    </ligand>
</feature>
<dbReference type="InterPro" id="IPR011640">
    <property type="entry name" value="Fe2_transport_prot_B_C"/>
</dbReference>
<comment type="function">
    <text evidence="12">Probable transporter of a GTP-driven Fe(2+) uptake system.</text>
</comment>
<dbReference type="AlphaFoldDB" id="A0A5C5YWB6"/>
<feature type="binding site" evidence="11">
    <location>
        <position position="53"/>
    </location>
    <ligand>
        <name>Mg(2+)</name>
        <dbReference type="ChEBI" id="CHEBI:18420"/>
        <label>2</label>
    </ligand>
</feature>
<feature type="domain" description="FeoB-type G" evidence="13">
    <location>
        <begin position="31"/>
        <end position="193"/>
    </location>
</feature>
<feature type="binding site" evidence="10">
    <location>
        <begin position="144"/>
        <end position="147"/>
    </location>
    <ligand>
        <name>GTP</name>
        <dbReference type="ChEBI" id="CHEBI:37565"/>
        <label>1</label>
    </ligand>
</feature>
<evidence type="ECO:0000256" key="12">
    <source>
        <dbReference type="RuleBase" id="RU362098"/>
    </source>
</evidence>
<feature type="transmembrane region" description="Helical" evidence="12">
    <location>
        <begin position="498"/>
        <end position="515"/>
    </location>
</feature>
<evidence type="ECO:0000256" key="9">
    <source>
        <dbReference type="NCBIfam" id="TIGR00437"/>
    </source>
</evidence>
<proteinExistence type="inferred from homology"/>
<feature type="binding site" evidence="11">
    <location>
        <position position="49"/>
    </location>
    <ligand>
        <name>Mg(2+)</name>
        <dbReference type="ChEBI" id="CHEBI:18420"/>
        <label>2</label>
    </ligand>
</feature>
<dbReference type="Pfam" id="PF02421">
    <property type="entry name" value="FeoB_N"/>
    <property type="match status" value="1"/>
</dbReference>
<feature type="transmembrane region" description="Helical" evidence="12">
    <location>
        <begin position="724"/>
        <end position="747"/>
    </location>
</feature>
<keyword evidence="15" id="KW-1185">Reference proteome</keyword>
<feature type="transmembrane region" description="Helical" evidence="12">
    <location>
        <begin position="406"/>
        <end position="431"/>
    </location>
</feature>
<feature type="transmembrane region" description="Helical" evidence="12">
    <location>
        <begin position="522"/>
        <end position="546"/>
    </location>
</feature>
<evidence type="ECO:0000256" key="6">
    <source>
        <dbReference type="ARBA" id="ARBA00022989"/>
    </source>
</evidence>
<dbReference type="InterPro" id="IPR030389">
    <property type="entry name" value="G_FEOB_dom"/>
</dbReference>
<feature type="transmembrane region" description="Helical" evidence="12">
    <location>
        <begin position="620"/>
        <end position="641"/>
    </location>
</feature>
<dbReference type="EMBL" id="SJPJ01000001">
    <property type="protein sequence ID" value="TWT78873.1"/>
    <property type="molecule type" value="Genomic_DNA"/>
</dbReference>
<keyword evidence="6 12" id="KW-1133">Transmembrane helix</keyword>
<evidence type="ECO:0000256" key="7">
    <source>
        <dbReference type="ARBA" id="ARBA00023134"/>
    </source>
</evidence>
<keyword evidence="11" id="KW-0460">Magnesium</keyword>
<evidence type="ECO:0000256" key="5">
    <source>
        <dbReference type="ARBA" id="ARBA00022741"/>
    </source>
</evidence>
<evidence type="ECO:0000256" key="10">
    <source>
        <dbReference type="PIRSR" id="PIRSR603373-1"/>
    </source>
</evidence>
<keyword evidence="3" id="KW-1003">Cell membrane</keyword>
<reference evidence="14 15" key="1">
    <citation type="submission" date="2019-02" db="EMBL/GenBank/DDBJ databases">
        <title>Deep-cultivation of Planctomycetes and their phenomic and genomic characterization uncovers novel biology.</title>
        <authorList>
            <person name="Wiegand S."/>
            <person name="Jogler M."/>
            <person name="Boedeker C."/>
            <person name="Pinto D."/>
            <person name="Vollmers J."/>
            <person name="Rivas-Marin E."/>
            <person name="Kohn T."/>
            <person name="Peeters S.H."/>
            <person name="Heuer A."/>
            <person name="Rast P."/>
            <person name="Oberbeckmann S."/>
            <person name="Bunk B."/>
            <person name="Jeske O."/>
            <person name="Meyerdierks A."/>
            <person name="Storesund J.E."/>
            <person name="Kallscheuer N."/>
            <person name="Luecker S."/>
            <person name="Lage O.M."/>
            <person name="Pohl T."/>
            <person name="Merkel B.J."/>
            <person name="Hornburger P."/>
            <person name="Mueller R.-W."/>
            <person name="Bruemmer F."/>
            <person name="Labrenz M."/>
            <person name="Spormann A.M."/>
            <person name="Op Den Camp H."/>
            <person name="Overmann J."/>
            <person name="Amann R."/>
            <person name="Jetten M.S.M."/>
            <person name="Mascher T."/>
            <person name="Medema M.H."/>
            <person name="Devos D.P."/>
            <person name="Kaster A.-K."/>
            <person name="Ovreas L."/>
            <person name="Rohde M."/>
            <person name="Galperin M.Y."/>
            <person name="Jogler C."/>
        </authorList>
    </citation>
    <scope>NUCLEOTIDE SEQUENCE [LARGE SCALE GENOMIC DNA]</scope>
    <source>
        <strain evidence="14 15">CA13</strain>
    </source>
</reference>
<evidence type="ECO:0000313" key="15">
    <source>
        <dbReference type="Proteomes" id="UP000315010"/>
    </source>
</evidence>
<evidence type="ECO:0000256" key="4">
    <source>
        <dbReference type="ARBA" id="ARBA00022692"/>
    </source>
</evidence>
<dbReference type="GO" id="GO:0005525">
    <property type="term" value="F:GTP binding"/>
    <property type="evidence" value="ECO:0007669"/>
    <property type="project" value="UniProtKB-KW"/>
</dbReference>
<dbReference type="OrthoDB" id="9809127at2"/>
<comment type="similarity">
    <text evidence="12">Belongs to the TRAFAC class TrmE-Era-EngA-EngB-Septin-like GTPase superfamily. FeoB GTPase (TC 9.A.8) family.</text>
</comment>
<evidence type="ECO:0000259" key="13">
    <source>
        <dbReference type="PROSITE" id="PS51711"/>
    </source>
</evidence>
<evidence type="ECO:0000256" key="1">
    <source>
        <dbReference type="ARBA" id="ARBA00004651"/>
    </source>
</evidence>
<keyword evidence="4 12" id="KW-0812">Transmembrane</keyword>
<evidence type="ECO:0000256" key="11">
    <source>
        <dbReference type="PIRSR" id="PIRSR603373-2"/>
    </source>
</evidence>
<dbReference type="InterPro" id="IPR027417">
    <property type="entry name" value="P-loop_NTPase"/>
</dbReference>
<protein>
    <recommendedName>
        <fullName evidence="9 12">Ferrous iron transport protein B</fullName>
    </recommendedName>
</protein>
<sequence>MKILPNACDNCSSRADSKPVMIDQIKRANADFVIALGGNPNTGKSTVFNALTGLRQHTGNWPGKTVSRAEGSLNYAGACYHLVDLPGTYSLFATSYDEEIARDFLLFGQPDVTLVVVDATRLDRNLNLVLQILEITDRVVICLNLMDEAKRHGMTIDHDRLSDLLGVPVVPTSARFDQGLDKLLETVHAVATDSIPCKPIRMESWSSQLRDPIEKISEQINRVYGDLANTQWLALRLLDGDERVAQAMLSGELHAIATPQSENVAEQIEPHADRQQSEAIRSGSDEILSLASTLRWQLGAGFHDALVESVFAKAGSIADATVTHASGPEGPAFDRKLDRLLTNRWTGFPVMILLLAVVLWLTIAGANVPSAMLSSLLIDTFHPMLKSAAAAVHLPAWLSGVMIDGVYLATAWVVSVMLPPMAIFFPLFTLLEDFGYLPRVAFNLDHLFKRAGGHGKQALTMCMGLGCNAAGVVATRIIESPRERLIAIISNNFALCNGRWPTQILLATIFFGALVPPYLAGFISAAAVLLVALLGVLLTFVVSWGLSRTVLRGEPSIFHLELPPYRPPRFLQTLYTSMIDRTLFVLWRAVVFAAPAGAVIWLTANLTIGDASLAEHLVRMLDPVGVLIGLNGVILLAYIIAIPANEIVIPTILMLTVLIFGLNGHGREAGVMFELESQTLTKNILMSGGWTVLTAVNVMLFSLIHNPCSTTIYTIWKETHSVKWTTIATLLPLAMGLALCFAVTQVWRFFS</sequence>
<evidence type="ECO:0000256" key="2">
    <source>
        <dbReference type="ARBA" id="ARBA00022448"/>
    </source>
</evidence>
<keyword evidence="5 10" id="KW-0547">Nucleotide-binding</keyword>
<dbReference type="Proteomes" id="UP000315010">
    <property type="component" value="Unassembled WGS sequence"/>
</dbReference>
<keyword evidence="12" id="KW-0406">Ion transport</keyword>
<keyword evidence="7 10" id="KW-0342">GTP-binding</keyword>
<dbReference type="GO" id="GO:0005886">
    <property type="term" value="C:plasma membrane"/>
    <property type="evidence" value="ECO:0007669"/>
    <property type="project" value="UniProtKB-SubCell"/>
</dbReference>
<dbReference type="GO" id="GO:0015093">
    <property type="term" value="F:ferrous iron transmembrane transporter activity"/>
    <property type="evidence" value="ECO:0007669"/>
    <property type="project" value="UniProtKB-UniRule"/>
</dbReference>
<dbReference type="Pfam" id="PF07670">
    <property type="entry name" value="Gate"/>
    <property type="match status" value="1"/>
</dbReference>
<dbReference type="PANTHER" id="PTHR43185:SF2">
    <property type="entry name" value="FERROUS IRON TRANSPORT PROTEIN B"/>
    <property type="match status" value="1"/>
</dbReference>
<dbReference type="InterPro" id="IPR003373">
    <property type="entry name" value="Fe2_transport_prot-B"/>
</dbReference>
<gene>
    <name evidence="14" type="primary">feoB_1</name>
    <name evidence="14" type="ORF">CA13_02700</name>
</gene>
<dbReference type="PROSITE" id="PS51711">
    <property type="entry name" value="G_FEOB"/>
    <property type="match status" value="1"/>
</dbReference>
<keyword evidence="2 12" id="KW-0813">Transport</keyword>
<evidence type="ECO:0000256" key="8">
    <source>
        <dbReference type="ARBA" id="ARBA00023136"/>
    </source>
</evidence>
<dbReference type="InterPro" id="IPR011642">
    <property type="entry name" value="Gate_dom"/>
</dbReference>
<feature type="binding site" evidence="11">
    <location>
        <position position="50"/>
    </location>
    <ligand>
        <name>Mg(2+)</name>
        <dbReference type="ChEBI" id="CHEBI:18420"/>
        <label>2</label>
    </ligand>
</feature>
<dbReference type="PANTHER" id="PTHR43185">
    <property type="entry name" value="FERROUS IRON TRANSPORT PROTEIN B"/>
    <property type="match status" value="1"/>
</dbReference>
<dbReference type="Pfam" id="PF07664">
    <property type="entry name" value="FeoB_C"/>
    <property type="match status" value="1"/>
</dbReference>
<dbReference type="GO" id="GO:0046872">
    <property type="term" value="F:metal ion binding"/>
    <property type="evidence" value="ECO:0007669"/>
    <property type="project" value="UniProtKB-KW"/>
</dbReference>
<keyword evidence="11" id="KW-0479">Metal-binding</keyword>
<comment type="subcellular location">
    <subcellularLocation>
        <location evidence="12">Cell inner membrane</location>
        <topology evidence="12">Multi-pass membrane protein</topology>
    </subcellularLocation>
    <subcellularLocation>
        <location evidence="1">Cell membrane</location>
        <topology evidence="1">Multi-pass membrane protein</topology>
    </subcellularLocation>
</comment>
<keyword evidence="8 12" id="KW-0472">Membrane</keyword>
<dbReference type="InterPro" id="IPR050860">
    <property type="entry name" value="FeoB_GTPase"/>
</dbReference>
<dbReference type="NCBIfam" id="TIGR00437">
    <property type="entry name" value="feoB"/>
    <property type="match status" value="1"/>
</dbReference>
<dbReference type="Gene3D" id="3.40.50.300">
    <property type="entry name" value="P-loop containing nucleotide triphosphate hydrolases"/>
    <property type="match status" value="1"/>
</dbReference>